<keyword evidence="1" id="KW-0472">Membrane</keyword>
<sequence>MQIYHFFQFYMLKQKLFRLRISIVMMTLLLFHYQQSLKNYKYNNNNCFCSITHQFIKFFFKFAARISIIFYYLCSKVFDIIKMIQTGIFMCIQSNFFCFQVTYNLSIKIYIINNQYKQSQKYTQNYSLKVNLENQLI</sequence>
<keyword evidence="3" id="KW-1185">Reference proteome</keyword>
<dbReference type="EMBL" id="GG662798">
    <property type="protein sequence ID" value="EWS75735.1"/>
    <property type="molecule type" value="Genomic_DNA"/>
</dbReference>
<dbReference type="GeneID" id="24439658"/>
<reference evidence="3" key="1">
    <citation type="journal article" date="2006" name="PLoS Biol.">
        <title>Macronuclear genome sequence of the ciliate Tetrahymena thermophila, a model eukaryote.</title>
        <authorList>
            <person name="Eisen J.A."/>
            <person name="Coyne R.S."/>
            <person name="Wu M."/>
            <person name="Wu D."/>
            <person name="Thiagarajan M."/>
            <person name="Wortman J.R."/>
            <person name="Badger J.H."/>
            <person name="Ren Q."/>
            <person name="Amedeo P."/>
            <person name="Jones K.M."/>
            <person name="Tallon L.J."/>
            <person name="Delcher A.L."/>
            <person name="Salzberg S.L."/>
            <person name="Silva J.C."/>
            <person name="Haas B.J."/>
            <person name="Majoros W.H."/>
            <person name="Farzad M."/>
            <person name="Carlton J.M."/>
            <person name="Smith R.K. Jr."/>
            <person name="Garg J."/>
            <person name="Pearlman R.E."/>
            <person name="Karrer K.M."/>
            <person name="Sun L."/>
            <person name="Manning G."/>
            <person name="Elde N.C."/>
            <person name="Turkewitz A.P."/>
            <person name="Asai D.J."/>
            <person name="Wilkes D.E."/>
            <person name="Wang Y."/>
            <person name="Cai H."/>
            <person name="Collins K."/>
            <person name="Stewart B.A."/>
            <person name="Lee S.R."/>
            <person name="Wilamowska K."/>
            <person name="Weinberg Z."/>
            <person name="Ruzzo W.L."/>
            <person name="Wloga D."/>
            <person name="Gaertig J."/>
            <person name="Frankel J."/>
            <person name="Tsao C.-C."/>
            <person name="Gorovsky M.A."/>
            <person name="Keeling P.J."/>
            <person name="Waller R.F."/>
            <person name="Patron N.J."/>
            <person name="Cherry J.M."/>
            <person name="Stover N.A."/>
            <person name="Krieger C.J."/>
            <person name="del Toro C."/>
            <person name="Ryder H.F."/>
            <person name="Williamson S.C."/>
            <person name="Barbeau R.A."/>
            <person name="Hamilton E.P."/>
            <person name="Orias E."/>
        </authorList>
    </citation>
    <scope>NUCLEOTIDE SEQUENCE [LARGE SCALE GENOMIC DNA]</scope>
    <source>
        <strain evidence="3">SB210</strain>
    </source>
</reference>
<evidence type="ECO:0000313" key="3">
    <source>
        <dbReference type="Proteomes" id="UP000009168"/>
    </source>
</evidence>
<evidence type="ECO:0000256" key="1">
    <source>
        <dbReference type="SAM" id="Phobius"/>
    </source>
</evidence>
<dbReference type="Proteomes" id="UP000009168">
    <property type="component" value="Unassembled WGS sequence"/>
</dbReference>
<name>W7X8P0_TETTS</name>
<feature type="transmembrane region" description="Helical" evidence="1">
    <location>
        <begin position="55"/>
        <end position="74"/>
    </location>
</feature>
<dbReference type="AlphaFoldDB" id="W7X8P0"/>
<dbReference type="RefSeq" id="XP_012651657.1">
    <property type="nucleotide sequence ID" value="XM_012796203.1"/>
</dbReference>
<proteinExistence type="predicted"/>
<dbReference type="InParanoid" id="W7X8P0"/>
<feature type="transmembrane region" description="Helical" evidence="1">
    <location>
        <begin position="16"/>
        <end position="35"/>
    </location>
</feature>
<keyword evidence="1" id="KW-1133">Transmembrane helix</keyword>
<dbReference type="KEGG" id="tet:TTHERM_000576978"/>
<gene>
    <name evidence="2" type="ORF">TTHERM_000576978</name>
</gene>
<protein>
    <submittedName>
        <fullName evidence="2">Transmembrane protein, putative</fullName>
    </submittedName>
</protein>
<accession>W7X8P0</accession>
<organism evidence="2 3">
    <name type="scientific">Tetrahymena thermophila (strain SB210)</name>
    <dbReference type="NCBI Taxonomy" id="312017"/>
    <lineage>
        <taxon>Eukaryota</taxon>
        <taxon>Sar</taxon>
        <taxon>Alveolata</taxon>
        <taxon>Ciliophora</taxon>
        <taxon>Intramacronucleata</taxon>
        <taxon>Oligohymenophorea</taxon>
        <taxon>Hymenostomatida</taxon>
        <taxon>Tetrahymenina</taxon>
        <taxon>Tetrahymenidae</taxon>
        <taxon>Tetrahymena</taxon>
    </lineage>
</organism>
<keyword evidence="1 2" id="KW-0812">Transmembrane</keyword>
<evidence type="ECO:0000313" key="2">
    <source>
        <dbReference type="EMBL" id="EWS75735.1"/>
    </source>
</evidence>